<dbReference type="Pfam" id="PF08240">
    <property type="entry name" value="ADH_N"/>
    <property type="match status" value="1"/>
</dbReference>
<dbReference type="Proteomes" id="UP000696573">
    <property type="component" value="Unassembled WGS sequence"/>
</dbReference>
<comment type="caution">
    <text evidence="13">The sequence shown here is derived from an EMBL/GenBank/DDBJ whole genome shotgun (WGS) entry which is preliminary data.</text>
</comment>
<evidence type="ECO:0000256" key="1">
    <source>
        <dbReference type="ARBA" id="ARBA00001947"/>
    </source>
</evidence>
<dbReference type="InterPro" id="IPR011032">
    <property type="entry name" value="GroES-like_sf"/>
</dbReference>
<dbReference type="InterPro" id="IPR036291">
    <property type="entry name" value="NAD(P)-bd_dom_sf"/>
</dbReference>
<feature type="domain" description="Enoyl reductase (ER)" evidence="12">
    <location>
        <begin position="18"/>
        <end position="328"/>
    </location>
</feature>
<evidence type="ECO:0000259" key="12">
    <source>
        <dbReference type="SMART" id="SM00829"/>
    </source>
</evidence>
<keyword evidence="6 11" id="KW-0862">Zinc</keyword>
<dbReference type="InterPro" id="IPR020843">
    <property type="entry name" value="ER"/>
</dbReference>
<dbReference type="Gene3D" id="3.40.50.720">
    <property type="entry name" value="NAD(P)-binding Rossmann-like Domain"/>
    <property type="match status" value="1"/>
</dbReference>
<dbReference type="PANTHER" id="PTHR42683">
    <property type="entry name" value="ALDEHYDE REDUCTASE"/>
    <property type="match status" value="1"/>
</dbReference>
<name>A0A9N9VES9_9HYPO</name>
<evidence type="ECO:0000256" key="3">
    <source>
        <dbReference type="ARBA" id="ARBA00011738"/>
    </source>
</evidence>
<reference evidence="13" key="1">
    <citation type="submission" date="2021-10" db="EMBL/GenBank/DDBJ databases">
        <authorList>
            <person name="Piombo E."/>
        </authorList>
    </citation>
    <scope>NUCLEOTIDE SEQUENCE</scope>
</reference>
<evidence type="ECO:0000256" key="5">
    <source>
        <dbReference type="ARBA" id="ARBA00022723"/>
    </source>
</evidence>
<keyword evidence="5 11" id="KW-0479">Metal-binding</keyword>
<dbReference type="CDD" id="cd05283">
    <property type="entry name" value="CAD1"/>
    <property type="match status" value="1"/>
</dbReference>
<dbReference type="SMART" id="SM00829">
    <property type="entry name" value="PKS_ER"/>
    <property type="match status" value="1"/>
</dbReference>
<proteinExistence type="inferred from homology"/>
<evidence type="ECO:0000256" key="6">
    <source>
        <dbReference type="ARBA" id="ARBA00022833"/>
    </source>
</evidence>
<dbReference type="AlphaFoldDB" id="A0A9N9VES9"/>
<dbReference type="Pfam" id="PF00107">
    <property type="entry name" value="ADH_zinc_N"/>
    <property type="match status" value="1"/>
</dbReference>
<dbReference type="GO" id="GO:0006066">
    <property type="term" value="P:alcohol metabolic process"/>
    <property type="evidence" value="ECO:0007669"/>
    <property type="project" value="UniProtKB-ARBA"/>
</dbReference>
<keyword evidence="14" id="KW-1185">Reference proteome</keyword>
<dbReference type="InterPro" id="IPR013149">
    <property type="entry name" value="ADH-like_C"/>
</dbReference>
<keyword evidence="7" id="KW-0521">NADP</keyword>
<sequence length="334" mass="36311">MAPTDYKFEGWLGRSPDSINGKMEWGDFEPKKWTEDDVDIEVTHCGMCGSDLHTLSSGWGEVPYPCCVGHEIVGKAVRVGSNVKNITLGDLVGINTYAAKYPDDMGISYGGYSNYNRTNGHFVVKIPDQLASEHAAPMLCGGITVYRPLKMNGCGPGKSVAIAGVGGLEHFGILFAKALGADRVTGISRKESKRNEVLSLGADEYIATDDESNWEETYRRKFDLIISTVSSEMMPMNGYLKLLKTKGSLIQVGAPDGGALPPINVFTLLSNEIKLGGSPIGPPGDIREMLDLAVKKSVKPWIELRPLKDANQAILDLKAGRPRFRYALVNEKNA</sequence>
<keyword evidence="8" id="KW-0560">Oxidoreductase</keyword>
<evidence type="ECO:0000256" key="10">
    <source>
        <dbReference type="ARBA" id="ARBA00050997"/>
    </source>
</evidence>
<dbReference type="Gene3D" id="3.90.180.10">
    <property type="entry name" value="Medium-chain alcohol dehydrogenases, catalytic domain"/>
    <property type="match status" value="2"/>
</dbReference>
<dbReference type="SUPFAM" id="SSF50129">
    <property type="entry name" value="GroES-like"/>
    <property type="match status" value="1"/>
</dbReference>
<comment type="similarity">
    <text evidence="2 11">Belongs to the zinc-containing alcohol dehydrogenase family.</text>
</comment>
<evidence type="ECO:0000256" key="2">
    <source>
        <dbReference type="ARBA" id="ARBA00008072"/>
    </source>
</evidence>
<evidence type="ECO:0000256" key="7">
    <source>
        <dbReference type="ARBA" id="ARBA00022857"/>
    </source>
</evidence>
<dbReference type="EC" id="1.1.1.2" evidence="9"/>
<evidence type="ECO:0000313" key="14">
    <source>
        <dbReference type="Proteomes" id="UP000696573"/>
    </source>
</evidence>
<dbReference type="EMBL" id="CABFNQ020000682">
    <property type="protein sequence ID" value="CAH0022700.1"/>
    <property type="molecule type" value="Genomic_DNA"/>
</dbReference>
<evidence type="ECO:0000256" key="4">
    <source>
        <dbReference type="ARBA" id="ARBA00022553"/>
    </source>
</evidence>
<accession>A0A9N9VES9</accession>
<dbReference type="InterPro" id="IPR013154">
    <property type="entry name" value="ADH-like_N"/>
</dbReference>
<comment type="subunit">
    <text evidence="3">Homodimer.</text>
</comment>
<dbReference type="PROSITE" id="PS00059">
    <property type="entry name" value="ADH_ZINC"/>
    <property type="match status" value="1"/>
</dbReference>
<protein>
    <recommendedName>
        <fullName evidence="9">alcohol dehydrogenase (NADP(+))</fullName>
        <ecNumber evidence="9">1.1.1.2</ecNumber>
    </recommendedName>
</protein>
<dbReference type="OrthoDB" id="1879366at2759"/>
<dbReference type="InterPro" id="IPR047109">
    <property type="entry name" value="CAD-like"/>
</dbReference>
<keyword evidence="4" id="KW-0597">Phosphoprotein</keyword>
<evidence type="ECO:0000256" key="8">
    <source>
        <dbReference type="ARBA" id="ARBA00023002"/>
    </source>
</evidence>
<dbReference type="FunFam" id="3.40.50.720:FF:000158">
    <property type="entry name" value="Zinc-binding alcohol dehydrogenase"/>
    <property type="match status" value="1"/>
</dbReference>
<dbReference type="InterPro" id="IPR002328">
    <property type="entry name" value="ADH_Zn_CS"/>
</dbReference>
<evidence type="ECO:0000256" key="9">
    <source>
        <dbReference type="ARBA" id="ARBA00024074"/>
    </source>
</evidence>
<dbReference type="GO" id="GO:0008270">
    <property type="term" value="F:zinc ion binding"/>
    <property type="evidence" value="ECO:0007669"/>
    <property type="project" value="InterPro"/>
</dbReference>
<dbReference type="GO" id="GO:0008106">
    <property type="term" value="F:alcohol dehydrogenase (NADP+) activity"/>
    <property type="evidence" value="ECO:0007669"/>
    <property type="project" value="UniProtKB-EC"/>
</dbReference>
<dbReference type="SUPFAM" id="SSF51735">
    <property type="entry name" value="NAD(P)-binding Rossmann-fold domains"/>
    <property type="match status" value="1"/>
</dbReference>
<gene>
    <name evidence="13" type="ORF">CRHIZ90672A_00012820</name>
</gene>
<comment type="cofactor">
    <cofactor evidence="1 11">
        <name>Zn(2+)</name>
        <dbReference type="ChEBI" id="CHEBI:29105"/>
    </cofactor>
</comment>
<organism evidence="13 14">
    <name type="scientific">Clonostachys rhizophaga</name>
    <dbReference type="NCBI Taxonomy" id="160324"/>
    <lineage>
        <taxon>Eukaryota</taxon>
        <taxon>Fungi</taxon>
        <taxon>Dikarya</taxon>
        <taxon>Ascomycota</taxon>
        <taxon>Pezizomycotina</taxon>
        <taxon>Sordariomycetes</taxon>
        <taxon>Hypocreomycetidae</taxon>
        <taxon>Hypocreales</taxon>
        <taxon>Bionectriaceae</taxon>
        <taxon>Clonostachys</taxon>
    </lineage>
</organism>
<evidence type="ECO:0000313" key="13">
    <source>
        <dbReference type="EMBL" id="CAH0022700.1"/>
    </source>
</evidence>
<evidence type="ECO:0000256" key="11">
    <source>
        <dbReference type="RuleBase" id="RU361277"/>
    </source>
</evidence>
<comment type="catalytic activity">
    <reaction evidence="10">
        <text>a primary alcohol + NADP(+) = an aldehyde + NADPH + H(+)</text>
        <dbReference type="Rhea" id="RHEA:15937"/>
        <dbReference type="ChEBI" id="CHEBI:15378"/>
        <dbReference type="ChEBI" id="CHEBI:15734"/>
        <dbReference type="ChEBI" id="CHEBI:17478"/>
        <dbReference type="ChEBI" id="CHEBI:57783"/>
        <dbReference type="ChEBI" id="CHEBI:58349"/>
        <dbReference type="EC" id="1.1.1.2"/>
    </reaction>
    <physiologicalReaction direction="left-to-right" evidence="10">
        <dbReference type="Rhea" id="RHEA:15938"/>
    </physiologicalReaction>
    <physiologicalReaction direction="right-to-left" evidence="10">
        <dbReference type="Rhea" id="RHEA:15939"/>
    </physiologicalReaction>
</comment>